<dbReference type="EMBL" id="RAQU01000011">
    <property type="protein sequence ID" value="RKK05685.1"/>
    <property type="molecule type" value="Genomic_DNA"/>
</dbReference>
<dbReference type="Gene3D" id="3.90.1300.10">
    <property type="entry name" value="Amidase signature (AS) domain"/>
    <property type="match status" value="1"/>
</dbReference>
<reference evidence="3 6" key="1">
    <citation type="submission" date="2018-09" db="EMBL/GenBank/DDBJ databases">
        <title>Roseomonas sp. nov., isolated from feces of Tibetan antelopes in the Qinghai-Tibet plateau, China.</title>
        <authorList>
            <person name="Tian Z."/>
        </authorList>
    </citation>
    <scope>NUCLEOTIDE SEQUENCE [LARGE SCALE GENOMIC DNA]</scope>
    <source>
        <strain evidence="4 5">Z23</strain>
        <strain evidence="3 6">Z24</strain>
    </source>
</reference>
<dbReference type="PANTHER" id="PTHR11895">
    <property type="entry name" value="TRANSAMIDASE"/>
    <property type="match status" value="1"/>
</dbReference>
<evidence type="ECO:0000259" key="2">
    <source>
        <dbReference type="Pfam" id="PF01425"/>
    </source>
</evidence>
<dbReference type="SUPFAM" id="SSF75304">
    <property type="entry name" value="Amidase signature (AS) enzymes"/>
    <property type="match status" value="1"/>
</dbReference>
<dbReference type="InterPro" id="IPR036928">
    <property type="entry name" value="AS_sf"/>
</dbReference>
<accession>A0A3A9JMB7</accession>
<name>A0A3A9JMB7_9PROT</name>
<proteinExistence type="predicted"/>
<sequence length="424" mass="43313">MSTDPADLSATEAARRIDAGSLHPRDLLEACLDRIAAREDTVRAFAHLDPALARAALARPRDGLLAGLPVGVKDVLDTADQPSEYGSPIWRGHQPRADSFAVAATRGAGGIILGKTVTTEFATRHPGPTTNPHNPAHTPGGSSSGSAAGVAAGFFPLAFGTQTGGSVLRPAAFCGIAGFKPSFGLIHRAGLKVMSESLDTIGVFGRGVADCALLAQAVTGLDLGDPQRATGAAPRLAVCIGPGGDKLAPETLALLEDVATACARAGARIERITLPSAVVAAQEAHPAVMNGEILQALAWERMTHPADISAELTENMNWAAALPAPALAEGRAAFAAGRAAMRELMARYDAILTPSAPGEAPQGLGWTGDSICNALWTAMHGPCISIPAGHGPAGLPMGVQLVGLPGQDRALLGWAGWLEGTLGR</sequence>
<evidence type="ECO:0000313" key="3">
    <source>
        <dbReference type="EMBL" id="RKK05685.1"/>
    </source>
</evidence>
<comment type="caution">
    <text evidence="3">The sequence shown here is derived from an EMBL/GenBank/DDBJ whole genome shotgun (WGS) entry which is preliminary data.</text>
</comment>
<dbReference type="Proteomes" id="UP000278036">
    <property type="component" value="Unassembled WGS sequence"/>
</dbReference>
<organism evidence="3 6">
    <name type="scientific">Teichococcus wenyumeiae</name>
    <dbReference type="NCBI Taxonomy" id="2478470"/>
    <lineage>
        <taxon>Bacteria</taxon>
        <taxon>Pseudomonadati</taxon>
        <taxon>Pseudomonadota</taxon>
        <taxon>Alphaproteobacteria</taxon>
        <taxon>Acetobacterales</taxon>
        <taxon>Roseomonadaceae</taxon>
        <taxon>Roseomonas</taxon>
    </lineage>
</organism>
<dbReference type="InterPro" id="IPR023631">
    <property type="entry name" value="Amidase_dom"/>
</dbReference>
<dbReference type="Proteomes" id="UP000274097">
    <property type="component" value="Unassembled WGS sequence"/>
</dbReference>
<dbReference type="OrthoDB" id="9777859at2"/>
<dbReference type="AlphaFoldDB" id="A0A3A9JMB7"/>
<evidence type="ECO:0000313" key="4">
    <source>
        <dbReference type="EMBL" id="RMI26004.1"/>
    </source>
</evidence>
<feature type="domain" description="Amidase" evidence="2">
    <location>
        <begin position="26"/>
        <end position="412"/>
    </location>
</feature>
<keyword evidence="5" id="KW-1185">Reference proteome</keyword>
<dbReference type="PANTHER" id="PTHR11895:SF151">
    <property type="entry name" value="GLUTAMYL-TRNA(GLN) AMIDOTRANSFERASE SUBUNIT A"/>
    <property type="match status" value="1"/>
</dbReference>
<dbReference type="InterPro" id="IPR000120">
    <property type="entry name" value="Amidase"/>
</dbReference>
<dbReference type="InParanoid" id="A0A3A9JMB7"/>
<dbReference type="Pfam" id="PF01425">
    <property type="entry name" value="Amidase"/>
    <property type="match status" value="1"/>
</dbReference>
<evidence type="ECO:0000256" key="1">
    <source>
        <dbReference type="SAM" id="MobiDB-lite"/>
    </source>
</evidence>
<feature type="region of interest" description="Disordered" evidence="1">
    <location>
        <begin position="125"/>
        <end position="145"/>
    </location>
</feature>
<dbReference type="EMBL" id="RFLX01000003">
    <property type="protein sequence ID" value="RMI26004.1"/>
    <property type="molecule type" value="Genomic_DNA"/>
</dbReference>
<gene>
    <name evidence="3" type="ORF">D6Z83_02840</name>
    <name evidence="4" type="ORF">EBE87_06380</name>
</gene>
<dbReference type="RefSeq" id="WP_120636822.1">
    <property type="nucleotide sequence ID" value="NZ_RAQU01000011.1"/>
</dbReference>
<protein>
    <submittedName>
        <fullName evidence="3">Amidase</fullName>
    </submittedName>
</protein>
<evidence type="ECO:0000313" key="5">
    <source>
        <dbReference type="Proteomes" id="UP000274097"/>
    </source>
</evidence>
<dbReference type="GO" id="GO:0003824">
    <property type="term" value="F:catalytic activity"/>
    <property type="evidence" value="ECO:0007669"/>
    <property type="project" value="InterPro"/>
</dbReference>
<evidence type="ECO:0000313" key="6">
    <source>
        <dbReference type="Proteomes" id="UP000278036"/>
    </source>
</evidence>